<accession>A0A239SJP8</accession>
<name>A0A239SJP8_9BURK</name>
<dbReference type="GeneID" id="88095317"/>
<dbReference type="STRING" id="93222.NA29_25530"/>
<feature type="transmembrane region" description="Helical" evidence="1">
    <location>
        <begin position="38"/>
        <end position="57"/>
    </location>
</feature>
<dbReference type="KEGG" id="pspu:NA29_25530"/>
<protein>
    <submittedName>
        <fullName evidence="2">Predicted membrane protein (DUF2306)</fullName>
    </submittedName>
</protein>
<dbReference type="EMBL" id="LT906435">
    <property type="protein sequence ID" value="SNU85621.1"/>
    <property type="molecule type" value="Genomic_DNA"/>
</dbReference>
<feature type="transmembrane region" description="Helical" evidence="1">
    <location>
        <begin position="63"/>
        <end position="82"/>
    </location>
</feature>
<dbReference type="InterPro" id="IPR018750">
    <property type="entry name" value="DUF2306_membrane"/>
</dbReference>
<dbReference type="Pfam" id="PF10067">
    <property type="entry name" value="DUF2306"/>
    <property type="match status" value="1"/>
</dbReference>
<feature type="transmembrane region" description="Helical" evidence="1">
    <location>
        <begin position="6"/>
        <end position="26"/>
    </location>
</feature>
<sequence length="196" mass="20819">MTTIVAIHVAVATAAVLLGAGILLMRRGTPRHRWAGRLWVSAMTATAATSFGIRELGHGNFSWLHALSVYVLVGLALAVLAIRRGDVMAHRRQMMGLFTGLVIAGVAAVGVPGRTLSNAFAQMWQHDARPIGTLKQTQRETVDDERSAVFRRAQSNPLAEAHDEILDIAPTRPKSGPGLLAMIAGSGWGEAGGAQQ</sequence>
<proteinExistence type="predicted"/>
<feature type="transmembrane region" description="Helical" evidence="1">
    <location>
        <begin position="94"/>
        <end position="113"/>
    </location>
</feature>
<keyword evidence="1" id="KW-0472">Membrane</keyword>
<dbReference type="RefSeq" id="WP_052252920.1">
    <property type="nucleotide sequence ID" value="NZ_CABPRX010000010.1"/>
</dbReference>
<evidence type="ECO:0000313" key="3">
    <source>
        <dbReference type="Proteomes" id="UP000215126"/>
    </source>
</evidence>
<dbReference type="AlphaFoldDB" id="A0A239SJP8"/>
<dbReference type="OrthoDB" id="3749011at2"/>
<evidence type="ECO:0000256" key="1">
    <source>
        <dbReference type="SAM" id="Phobius"/>
    </source>
</evidence>
<organism evidence="2 3">
    <name type="scientific">Pandoraea sputorum</name>
    <dbReference type="NCBI Taxonomy" id="93222"/>
    <lineage>
        <taxon>Bacteria</taxon>
        <taxon>Pseudomonadati</taxon>
        <taxon>Pseudomonadota</taxon>
        <taxon>Betaproteobacteria</taxon>
        <taxon>Burkholderiales</taxon>
        <taxon>Burkholderiaceae</taxon>
        <taxon>Pandoraea</taxon>
    </lineage>
</organism>
<evidence type="ECO:0000313" key="2">
    <source>
        <dbReference type="EMBL" id="SNU85621.1"/>
    </source>
</evidence>
<keyword evidence="1" id="KW-1133">Transmembrane helix</keyword>
<keyword evidence="1" id="KW-0812">Transmembrane</keyword>
<reference evidence="2 3" key="1">
    <citation type="submission" date="2017-06" db="EMBL/GenBank/DDBJ databases">
        <authorList>
            <consortium name="Pathogen Informatics"/>
        </authorList>
    </citation>
    <scope>NUCLEOTIDE SEQUENCE [LARGE SCALE GENOMIC DNA]</scope>
    <source>
        <strain evidence="2 3">NCTC13161</strain>
    </source>
</reference>
<gene>
    <name evidence="2" type="ORF">SAMEA4530655_02684</name>
</gene>
<keyword evidence="3" id="KW-1185">Reference proteome</keyword>
<dbReference type="Proteomes" id="UP000215126">
    <property type="component" value="Chromosome 1"/>
</dbReference>